<keyword evidence="2" id="KW-1185">Reference proteome</keyword>
<reference evidence="1" key="1">
    <citation type="submission" date="2023-04" db="EMBL/GenBank/DDBJ databases">
        <authorList>
            <consortium name="ELIXIR-Norway"/>
        </authorList>
    </citation>
    <scope>NUCLEOTIDE SEQUENCE [LARGE SCALE GENOMIC DNA]</scope>
</reference>
<organism evidence="1 2">
    <name type="scientific">Rangifer tarandus platyrhynchus</name>
    <name type="common">Svalbard reindeer</name>
    <dbReference type="NCBI Taxonomy" id="3082113"/>
    <lineage>
        <taxon>Eukaryota</taxon>
        <taxon>Metazoa</taxon>
        <taxon>Chordata</taxon>
        <taxon>Craniata</taxon>
        <taxon>Vertebrata</taxon>
        <taxon>Euteleostomi</taxon>
        <taxon>Mammalia</taxon>
        <taxon>Eutheria</taxon>
        <taxon>Laurasiatheria</taxon>
        <taxon>Artiodactyla</taxon>
        <taxon>Ruminantia</taxon>
        <taxon>Pecora</taxon>
        <taxon>Cervidae</taxon>
        <taxon>Odocoileinae</taxon>
        <taxon>Rangifer</taxon>
    </lineage>
</organism>
<accession>A0ABN8Y6U3</accession>
<evidence type="ECO:0000313" key="2">
    <source>
        <dbReference type="Proteomes" id="UP001176941"/>
    </source>
</evidence>
<proteinExistence type="predicted"/>
<evidence type="ECO:0000313" key="1">
    <source>
        <dbReference type="EMBL" id="CAI9157294.1"/>
    </source>
</evidence>
<dbReference type="EMBL" id="OX459951">
    <property type="protein sequence ID" value="CAI9157294.1"/>
    <property type="molecule type" value="Genomic_DNA"/>
</dbReference>
<name>A0ABN8Y6U3_RANTA</name>
<gene>
    <name evidence="1" type="ORF">MRATA1EN1_LOCUS6256</name>
</gene>
<dbReference type="Proteomes" id="UP001176941">
    <property type="component" value="Chromosome 15"/>
</dbReference>
<sequence length="121" mass="13093">MWPSKSLKSGFVVEVGMQKGGAEFRFVLWDLGVHVLCLPSLPEEGPSRLCEKLLTGNRADCGEQWGCGLGTLLTLWERFPGEGQVVSQEGGSCVPGCSQDLARKPSLELSVQAKPRAPEHI</sequence>
<protein>
    <submittedName>
        <fullName evidence="1">Uncharacterized protein</fullName>
    </submittedName>
</protein>